<gene>
    <name evidence="1" type="ORF">QVD17_05198</name>
</gene>
<evidence type="ECO:0000313" key="2">
    <source>
        <dbReference type="Proteomes" id="UP001229421"/>
    </source>
</evidence>
<dbReference type="Proteomes" id="UP001229421">
    <property type="component" value="Unassembled WGS sequence"/>
</dbReference>
<keyword evidence="2" id="KW-1185">Reference proteome</keyword>
<proteinExistence type="predicted"/>
<evidence type="ECO:0000313" key="1">
    <source>
        <dbReference type="EMBL" id="KAK1439381.1"/>
    </source>
</evidence>
<protein>
    <submittedName>
        <fullName evidence="1">Uncharacterized protein</fullName>
    </submittedName>
</protein>
<comment type="caution">
    <text evidence="1">The sequence shown here is derived from an EMBL/GenBank/DDBJ whole genome shotgun (WGS) entry which is preliminary data.</text>
</comment>
<dbReference type="EMBL" id="JAUHHV010000001">
    <property type="protein sequence ID" value="KAK1439381.1"/>
    <property type="molecule type" value="Genomic_DNA"/>
</dbReference>
<sequence length="750" mass="87685">MEKEWGDFEEAAKVIQKGARYFFSIKDSIRMMKFVRSFGEKDEMRRFLNKKRCYDELISLEKEWGNINEAAKVMHEAAQYYFSIKDSIRMMKFVRSFGEKDEMRRFLNKRRCYDELISLEKEWGNINEASKVMHEAAQYYFSIKVFQSMMKFVSGFNEKGEMRSFLRNRRCFDELISLEKEWGNFEEAAKVTHEGAQYYFSIKDSESMMKLVRSFCDEDKMRSFLIERKCLDELILLEKEWGNFVEAAKIARLKPDPMLEAELLCMGGLYRESSLIILWHVFSNSPIFPNAEPPVTQKHILLKKALSIAKQDSDVFYTFVCQEAQLLSLGETEEELLVNGMEFIYCYKENAFNVSLEWVKTSQEIMKIKRNVTDMMRSFLKSANCQNKLLLLDEVCGEFIEAAKIGTEDELSIEAAFNRLWYVFFGSLWACGTRAWPLKDFKHKAELLDDVNAYVTDHPESQDSALMQTEIHVLSGEEISLSQMWRYLRETPKERSVRTQFLVSRRILEFHLRSYCSDYACIETQIEDETIKHLEDTLLENIVSVDGLVYFWNYWKEMICELVNGSHTGGQGCETSKLREDFIFNYFGIRKYNVNKYGGYVVLDAEAQWVKENRVNMIRNGYLYIIDACQLSSAALHYWCSELLFVADEVCEKLQSLHAYSSEKKLSIHQQIKILMCLLEVVKSVQNCEFLNSRKQAIQIVDRYFQPCVELINGIKEDCVVDAVVVAIENAAKCCDDQEDQDSEAPLLSK</sequence>
<dbReference type="AlphaFoldDB" id="A0AAD8PBB3"/>
<accession>A0AAD8PBB3</accession>
<organism evidence="1 2">
    <name type="scientific">Tagetes erecta</name>
    <name type="common">African marigold</name>
    <dbReference type="NCBI Taxonomy" id="13708"/>
    <lineage>
        <taxon>Eukaryota</taxon>
        <taxon>Viridiplantae</taxon>
        <taxon>Streptophyta</taxon>
        <taxon>Embryophyta</taxon>
        <taxon>Tracheophyta</taxon>
        <taxon>Spermatophyta</taxon>
        <taxon>Magnoliopsida</taxon>
        <taxon>eudicotyledons</taxon>
        <taxon>Gunneridae</taxon>
        <taxon>Pentapetalae</taxon>
        <taxon>asterids</taxon>
        <taxon>campanulids</taxon>
        <taxon>Asterales</taxon>
        <taxon>Asteraceae</taxon>
        <taxon>Asteroideae</taxon>
        <taxon>Heliantheae alliance</taxon>
        <taxon>Tageteae</taxon>
        <taxon>Tagetes</taxon>
    </lineage>
</organism>
<reference evidence="1" key="1">
    <citation type="journal article" date="2023" name="bioRxiv">
        <title>Improved chromosome-level genome assembly for marigold (Tagetes erecta).</title>
        <authorList>
            <person name="Jiang F."/>
            <person name="Yuan L."/>
            <person name="Wang S."/>
            <person name="Wang H."/>
            <person name="Xu D."/>
            <person name="Wang A."/>
            <person name="Fan W."/>
        </authorList>
    </citation>
    <scope>NUCLEOTIDE SEQUENCE</scope>
    <source>
        <strain evidence="1">WSJ</strain>
        <tissue evidence="1">Leaf</tissue>
    </source>
</reference>
<dbReference type="PANTHER" id="PTHR21529">
    <property type="entry name" value="MAMMARY TURMOR VIRUS RECEPTOR HOMOLOG 1, 2 MTVR1, 2"/>
    <property type="match status" value="1"/>
</dbReference>
<name>A0AAD8PBB3_TARER</name>
<dbReference type="PANTHER" id="PTHR21529:SF4">
    <property type="entry name" value="TPR AND ANKYRIN REPEAT-CONTAINING PROTEIN 1"/>
    <property type="match status" value="1"/>
</dbReference>
<dbReference type="InterPro" id="IPR039904">
    <property type="entry name" value="TRANK1"/>
</dbReference>